<organism evidence="2 3">
    <name type="scientific">Tanacetum coccineum</name>
    <dbReference type="NCBI Taxonomy" id="301880"/>
    <lineage>
        <taxon>Eukaryota</taxon>
        <taxon>Viridiplantae</taxon>
        <taxon>Streptophyta</taxon>
        <taxon>Embryophyta</taxon>
        <taxon>Tracheophyta</taxon>
        <taxon>Spermatophyta</taxon>
        <taxon>Magnoliopsida</taxon>
        <taxon>eudicotyledons</taxon>
        <taxon>Gunneridae</taxon>
        <taxon>Pentapetalae</taxon>
        <taxon>asterids</taxon>
        <taxon>campanulids</taxon>
        <taxon>Asterales</taxon>
        <taxon>Asteraceae</taxon>
        <taxon>Asteroideae</taxon>
        <taxon>Anthemideae</taxon>
        <taxon>Anthemidinae</taxon>
        <taxon>Tanacetum</taxon>
    </lineage>
</organism>
<accession>A0ABQ5ESY7</accession>
<reference evidence="2" key="1">
    <citation type="journal article" date="2022" name="Int. J. Mol. Sci.">
        <title>Draft Genome of Tanacetum Coccineum: Genomic Comparison of Closely Related Tanacetum-Family Plants.</title>
        <authorList>
            <person name="Yamashiro T."/>
            <person name="Shiraishi A."/>
            <person name="Nakayama K."/>
            <person name="Satake H."/>
        </authorList>
    </citation>
    <scope>NUCLEOTIDE SEQUENCE</scope>
</reference>
<dbReference type="Proteomes" id="UP001151760">
    <property type="component" value="Unassembled WGS sequence"/>
</dbReference>
<gene>
    <name evidence="2" type="ORF">Tco_0989154</name>
</gene>
<dbReference type="EMBL" id="BQNB010016644">
    <property type="protein sequence ID" value="GJT54100.1"/>
    <property type="molecule type" value="Genomic_DNA"/>
</dbReference>
<feature type="coiled-coil region" evidence="1">
    <location>
        <begin position="89"/>
        <end position="136"/>
    </location>
</feature>
<sequence length="367" mass="41533">MLTSLKLFHFSKNFKNPPLQGVQTGLFKEVKVMEEIFDQMSNEVDQNVVDKQCAEIVKKNLLIENENLIANYLSNQLLFDVEKSRCLDLEAEMSKVHNESKHISKLEREYLNLQLKYQHLQNNERLRAEIEKMRLKAQLEGNLKVATRSSVKTKVLAPGIPTGKKFSSGKLNCGYQWSPQERKFCPLENCAPLIRLTSDMLLLCQANDKDPNTNWGSEIPNPPKSYKDLEILFQPMFDEYFDQSIDGEPVPMATVVNAPIVSTNTSVSTTIAQDAPSVTRHSMSILTSASSVFSSRRTSFAQFNSGDVDHLKMEMEMEIPSVKASANSDIIFFFTSAQDGNKLLDDERLSLADDLKKAHDQNQNKSK</sequence>
<keyword evidence="1" id="KW-0175">Coiled coil</keyword>
<evidence type="ECO:0000313" key="3">
    <source>
        <dbReference type="Proteomes" id="UP001151760"/>
    </source>
</evidence>
<proteinExistence type="predicted"/>
<reference evidence="2" key="2">
    <citation type="submission" date="2022-01" db="EMBL/GenBank/DDBJ databases">
        <authorList>
            <person name="Yamashiro T."/>
            <person name="Shiraishi A."/>
            <person name="Satake H."/>
            <person name="Nakayama K."/>
        </authorList>
    </citation>
    <scope>NUCLEOTIDE SEQUENCE</scope>
</reference>
<comment type="caution">
    <text evidence="2">The sequence shown here is derived from an EMBL/GenBank/DDBJ whole genome shotgun (WGS) entry which is preliminary data.</text>
</comment>
<evidence type="ECO:0000256" key="1">
    <source>
        <dbReference type="SAM" id="Coils"/>
    </source>
</evidence>
<protein>
    <submittedName>
        <fullName evidence="2">Uncharacterized protein</fullName>
    </submittedName>
</protein>
<name>A0ABQ5ESY7_9ASTR</name>
<evidence type="ECO:0000313" key="2">
    <source>
        <dbReference type="EMBL" id="GJT54100.1"/>
    </source>
</evidence>
<keyword evidence="3" id="KW-1185">Reference proteome</keyword>